<keyword evidence="8 13" id="KW-0548">Nucleotidyltransferase</keyword>
<dbReference type="Gene3D" id="3.90.870.10">
    <property type="entry name" value="DHBP synthase"/>
    <property type="match status" value="1"/>
</dbReference>
<dbReference type="GO" id="GO:0003725">
    <property type="term" value="F:double-stranded RNA binding"/>
    <property type="evidence" value="ECO:0007669"/>
    <property type="project" value="UniProtKB-UniRule"/>
</dbReference>
<evidence type="ECO:0000256" key="14">
    <source>
        <dbReference type="PIRSR" id="PIRSR004930-1"/>
    </source>
</evidence>
<evidence type="ECO:0000256" key="12">
    <source>
        <dbReference type="ARBA" id="ARBA00048366"/>
    </source>
</evidence>
<feature type="binding site" evidence="14">
    <location>
        <position position="175"/>
    </location>
    <ligand>
        <name>ATP</name>
        <dbReference type="ChEBI" id="CHEBI:30616"/>
    </ligand>
</feature>
<dbReference type="InterPro" id="IPR038385">
    <property type="entry name" value="Sua5/YwlC_C"/>
</dbReference>
<dbReference type="GO" id="GO:0005737">
    <property type="term" value="C:cytoplasm"/>
    <property type="evidence" value="ECO:0007669"/>
    <property type="project" value="UniProtKB-SubCell"/>
</dbReference>
<dbReference type="PIRSF" id="PIRSF004930">
    <property type="entry name" value="Tln_factor_SUA5"/>
    <property type="match status" value="1"/>
</dbReference>
<organism evidence="16 17">
    <name type="scientific">Anaerotignum lactatifermentans DSM 14214</name>
    <dbReference type="NCBI Taxonomy" id="1121323"/>
    <lineage>
        <taxon>Bacteria</taxon>
        <taxon>Bacillati</taxon>
        <taxon>Bacillota</taxon>
        <taxon>Clostridia</taxon>
        <taxon>Lachnospirales</taxon>
        <taxon>Anaerotignaceae</taxon>
        <taxon>Anaerotignum</taxon>
    </lineage>
</organism>
<dbReference type="InterPro" id="IPR050156">
    <property type="entry name" value="TC-AMP_synthase_SUA5"/>
</dbReference>
<evidence type="ECO:0000256" key="7">
    <source>
        <dbReference type="ARBA" id="ARBA00022694"/>
    </source>
</evidence>
<reference evidence="16 17" key="1">
    <citation type="submission" date="2016-11" db="EMBL/GenBank/DDBJ databases">
        <authorList>
            <person name="Jaros S."/>
            <person name="Januszkiewicz K."/>
            <person name="Wedrychowicz H."/>
        </authorList>
    </citation>
    <scope>NUCLEOTIDE SEQUENCE [LARGE SCALE GENOMIC DNA]</scope>
    <source>
        <strain evidence="16 17">DSM 14214</strain>
    </source>
</reference>
<feature type="binding site" evidence="14">
    <location>
        <position position="167"/>
    </location>
    <ligand>
        <name>ATP</name>
        <dbReference type="ChEBI" id="CHEBI:30616"/>
    </ligand>
</feature>
<dbReference type="EC" id="2.7.7.87" evidence="3 13"/>
<evidence type="ECO:0000256" key="3">
    <source>
        <dbReference type="ARBA" id="ARBA00012584"/>
    </source>
</evidence>
<dbReference type="InterPro" id="IPR005145">
    <property type="entry name" value="Sua5_C"/>
</dbReference>
<evidence type="ECO:0000256" key="9">
    <source>
        <dbReference type="ARBA" id="ARBA00022741"/>
    </source>
</evidence>
<feature type="binding site" evidence="14">
    <location>
        <position position="261"/>
    </location>
    <ligand>
        <name>ATP</name>
        <dbReference type="ChEBI" id="CHEBI:30616"/>
    </ligand>
</feature>
<feature type="binding site" evidence="14">
    <location>
        <position position="145"/>
    </location>
    <ligand>
        <name>L-threonine</name>
        <dbReference type="ChEBI" id="CHEBI:57926"/>
    </ligand>
</feature>
<gene>
    <name evidence="16" type="ORF">SAMN02745138_00116</name>
</gene>
<dbReference type="FunFam" id="3.90.870.10:FF:000008">
    <property type="entry name" value="Threonylcarbamoyl-AMP synthase"/>
    <property type="match status" value="1"/>
</dbReference>
<dbReference type="SUPFAM" id="SSF55821">
    <property type="entry name" value="YrdC/RibB"/>
    <property type="match status" value="1"/>
</dbReference>
<dbReference type="GO" id="GO:0008033">
    <property type="term" value="P:tRNA processing"/>
    <property type="evidence" value="ECO:0007669"/>
    <property type="project" value="UniProtKB-KW"/>
</dbReference>
<evidence type="ECO:0000313" key="16">
    <source>
        <dbReference type="EMBL" id="SHJ56410.1"/>
    </source>
</evidence>
<dbReference type="GO" id="GO:0006450">
    <property type="term" value="P:regulation of translational fidelity"/>
    <property type="evidence" value="ECO:0007669"/>
    <property type="project" value="TreeGrafter"/>
</dbReference>
<keyword evidence="10 13" id="KW-0067">ATP-binding</keyword>
<evidence type="ECO:0000256" key="5">
    <source>
        <dbReference type="ARBA" id="ARBA00022490"/>
    </source>
</evidence>
<dbReference type="Pfam" id="PF03481">
    <property type="entry name" value="Sua5_C"/>
    <property type="match status" value="1"/>
</dbReference>
<dbReference type="PANTHER" id="PTHR17490:SF16">
    <property type="entry name" value="THREONYLCARBAMOYL-AMP SYNTHASE"/>
    <property type="match status" value="1"/>
</dbReference>
<keyword evidence="17" id="KW-1185">Reference proteome</keyword>
<dbReference type="EMBL" id="FRAH01000003">
    <property type="protein sequence ID" value="SHJ56410.1"/>
    <property type="molecule type" value="Genomic_DNA"/>
</dbReference>
<dbReference type="Pfam" id="PF01300">
    <property type="entry name" value="Sua5_yciO_yrdC"/>
    <property type="match status" value="1"/>
</dbReference>
<feature type="binding site" evidence="14">
    <location>
        <position position="219"/>
    </location>
    <ligand>
        <name>ATP</name>
        <dbReference type="ChEBI" id="CHEBI:30616"/>
    </ligand>
</feature>
<feature type="binding site" evidence="14">
    <location>
        <position position="91"/>
    </location>
    <ligand>
        <name>L-threonine</name>
        <dbReference type="ChEBI" id="CHEBI:57926"/>
    </ligand>
</feature>
<evidence type="ECO:0000256" key="6">
    <source>
        <dbReference type="ARBA" id="ARBA00022679"/>
    </source>
</evidence>
<keyword evidence="6 13" id="KW-0808">Transferase</keyword>
<sequence>MTLALAAAAKNTKNAAERTCKHMKTILRKVDPLQPDADIIAEGAEILKRGGLVAFPTETVYGLGGNGLDGEACKGIYLAKGRPSDNPLILHISQISELRPIVREIPAAAQKLMDAFWPGPLTMIFPKTDIVPDSVTGGLDTVAVRFPSHPVAMALIRAAGLPIAAPSANASGKPSPTRASHVAFDLDGKIDMILDGGAAEWGLESTIVDVSVTPPMILRPGAITKEMMEPFVGEVTVDPAILQKPQEGLRPKAPGMKYTHYSPRAEVYLVRGEGVQAKINALTAQEKAAGKKVGVLATEESKDGYTADIVLSVGSRENLEEVGANLFKVLRKFDFLEADTVYAEVFPLEGEGLAIMNRLQKSAGYRFIEAKGEEK</sequence>
<dbReference type="GO" id="GO:0061710">
    <property type="term" value="F:L-threonylcarbamoyladenylate synthase"/>
    <property type="evidence" value="ECO:0007669"/>
    <property type="project" value="UniProtKB-EC"/>
</dbReference>
<comment type="subcellular location">
    <subcellularLocation>
        <location evidence="1 13">Cytoplasm</location>
    </subcellularLocation>
</comment>
<feature type="binding site" evidence="14">
    <location>
        <position position="205"/>
    </location>
    <ligand>
        <name>L-threonine</name>
        <dbReference type="ChEBI" id="CHEBI:57926"/>
    </ligand>
</feature>
<feature type="binding site" evidence="14">
    <location>
        <position position="86"/>
    </location>
    <ligand>
        <name>ATP</name>
        <dbReference type="ChEBI" id="CHEBI:30616"/>
    </ligand>
</feature>
<evidence type="ECO:0000256" key="8">
    <source>
        <dbReference type="ARBA" id="ARBA00022695"/>
    </source>
</evidence>
<feature type="binding site" evidence="14">
    <location>
        <position position="82"/>
    </location>
    <ligand>
        <name>ATP</name>
        <dbReference type="ChEBI" id="CHEBI:30616"/>
    </ligand>
</feature>
<comment type="catalytic activity">
    <reaction evidence="12 13">
        <text>L-threonine + hydrogencarbonate + ATP = L-threonylcarbamoyladenylate + diphosphate + H2O</text>
        <dbReference type="Rhea" id="RHEA:36407"/>
        <dbReference type="ChEBI" id="CHEBI:15377"/>
        <dbReference type="ChEBI" id="CHEBI:17544"/>
        <dbReference type="ChEBI" id="CHEBI:30616"/>
        <dbReference type="ChEBI" id="CHEBI:33019"/>
        <dbReference type="ChEBI" id="CHEBI:57926"/>
        <dbReference type="ChEBI" id="CHEBI:73682"/>
        <dbReference type="EC" id="2.7.7.87"/>
    </reaction>
</comment>
<dbReference type="Proteomes" id="UP000183975">
    <property type="component" value="Unassembled WGS sequence"/>
</dbReference>
<dbReference type="InterPro" id="IPR006070">
    <property type="entry name" value="Sua5-like_dom"/>
</dbReference>
<keyword evidence="7 13" id="KW-0819">tRNA processing</keyword>
<evidence type="ECO:0000256" key="2">
    <source>
        <dbReference type="ARBA" id="ARBA00007663"/>
    </source>
</evidence>
<feature type="binding site" evidence="14">
    <location>
        <position position="141"/>
    </location>
    <ligand>
        <name>ATP</name>
        <dbReference type="ChEBI" id="CHEBI:30616"/>
    </ligand>
</feature>
<dbReference type="GO" id="GO:0005524">
    <property type="term" value="F:ATP binding"/>
    <property type="evidence" value="ECO:0007669"/>
    <property type="project" value="UniProtKB-UniRule"/>
</dbReference>
<dbReference type="PANTHER" id="PTHR17490">
    <property type="entry name" value="SUA5"/>
    <property type="match status" value="1"/>
</dbReference>
<protein>
    <recommendedName>
        <fullName evidence="4 13">Threonylcarbamoyl-AMP synthase</fullName>
        <shortName evidence="13">TC-AMP synthase</shortName>
        <ecNumber evidence="3 13">2.7.7.87</ecNumber>
    </recommendedName>
    <alternativeName>
        <fullName evidence="11 13">L-threonylcarbamoyladenylate synthase</fullName>
    </alternativeName>
</protein>
<evidence type="ECO:0000313" key="17">
    <source>
        <dbReference type="Proteomes" id="UP000183975"/>
    </source>
</evidence>
<comment type="similarity">
    <text evidence="2 13">Belongs to the SUA5 family.</text>
</comment>
<dbReference type="InterPro" id="IPR017945">
    <property type="entry name" value="DHBP_synth_RibB-like_a/b_dom"/>
</dbReference>
<dbReference type="AlphaFoldDB" id="A0A1M6KBW6"/>
<feature type="binding site" evidence="14">
    <location>
        <position position="165"/>
    </location>
    <ligand>
        <name>L-threonine</name>
        <dbReference type="ChEBI" id="CHEBI:57926"/>
    </ligand>
</feature>
<dbReference type="GO" id="GO:0000049">
    <property type="term" value="F:tRNA binding"/>
    <property type="evidence" value="ECO:0007669"/>
    <property type="project" value="TreeGrafter"/>
</dbReference>
<evidence type="ECO:0000256" key="10">
    <source>
        <dbReference type="ARBA" id="ARBA00022840"/>
    </source>
</evidence>
<dbReference type="PROSITE" id="PS51163">
    <property type="entry name" value="YRDC"/>
    <property type="match status" value="1"/>
</dbReference>
<keyword evidence="5 13" id="KW-0963">Cytoplasm</keyword>
<name>A0A1M6KBW6_9FIRM</name>
<evidence type="ECO:0000256" key="13">
    <source>
        <dbReference type="PIRNR" id="PIRNR004930"/>
    </source>
</evidence>
<evidence type="ECO:0000256" key="11">
    <source>
        <dbReference type="ARBA" id="ARBA00029774"/>
    </source>
</evidence>
<keyword evidence="9 13" id="KW-0547">Nucleotide-binding</keyword>
<evidence type="ECO:0000256" key="4">
    <source>
        <dbReference type="ARBA" id="ARBA00015492"/>
    </source>
</evidence>
<accession>A0A1M6KBW6</accession>
<proteinExistence type="inferred from homology"/>
<comment type="function">
    <text evidence="13">Required for the formation of a threonylcarbamoyl group on adenosine at position 37 (t(6)A37) in tRNAs that read codons beginning with adenine.</text>
</comment>
<dbReference type="NCBIfam" id="TIGR00057">
    <property type="entry name" value="L-threonylcarbamoyladenylate synthase"/>
    <property type="match status" value="1"/>
</dbReference>
<feature type="domain" description="YrdC-like" evidence="15">
    <location>
        <begin position="37"/>
        <end position="223"/>
    </location>
</feature>
<evidence type="ECO:0000256" key="1">
    <source>
        <dbReference type="ARBA" id="ARBA00004496"/>
    </source>
</evidence>
<feature type="binding site" evidence="14">
    <location>
        <position position="59"/>
    </location>
    <ligand>
        <name>ATP</name>
        <dbReference type="ChEBI" id="CHEBI:30616"/>
    </ligand>
</feature>
<evidence type="ECO:0000259" key="15">
    <source>
        <dbReference type="PROSITE" id="PS51163"/>
    </source>
</evidence>
<dbReference type="InterPro" id="IPR010923">
    <property type="entry name" value="T(6)A37_SUA5"/>
</dbReference>
<dbReference type="Gene3D" id="3.40.50.11030">
    <property type="entry name" value="Threonylcarbamoyl-AMP synthase, C-terminal domain"/>
    <property type="match status" value="1"/>
</dbReference>